<reference evidence="2" key="2">
    <citation type="journal article" date="2015" name="Data Brief">
        <title>Shoot transcriptome of the giant reed, Arundo donax.</title>
        <authorList>
            <person name="Barrero R.A."/>
            <person name="Guerrero F.D."/>
            <person name="Moolhuijzen P."/>
            <person name="Goolsby J.A."/>
            <person name="Tidwell J."/>
            <person name="Bellgard S.E."/>
            <person name="Bellgard M.I."/>
        </authorList>
    </citation>
    <scope>NUCLEOTIDE SEQUENCE</scope>
    <source>
        <tissue evidence="2">Shoot tissue taken approximately 20 cm above the soil surface</tissue>
    </source>
</reference>
<dbReference type="AlphaFoldDB" id="A0A0A8Y7Y6"/>
<feature type="region of interest" description="Disordered" evidence="1">
    <location>
        <begin position="15"/>
        <end position="47"/>
    </location>
</feature>
<evidence type="ECO:0000313" key="2">
    <source>
        <dbReference type="EMBL" id="JAD22271.1"/>
    </source>
</evidence>
<organism evidence="2">
    <name type="scientific">Arundo donax</name>
    <name type="common">Giant reed</name>
    <name type="synonym">Donax arundinaceus</name>
    <dbReference type="NCBI Taxonomy" id="35708"/>
    <lineage>
        <taxon>Eukaryota</taxon>
        <taxon>Viridiplantae</taxon>
        <taxon>Streptophyta</taxon>
        <taxon>Embryophyta</taxon>
        <taxon>Tracheophyta</taxon>
        <taxon>Spermatophyta</taxon>
        <taxon>Magnoliopsida</taxon>
        <taxon>Liliopsida</taxon>
        <taxon>Poales</taxon>
        <taxon>Poaceae</taxon>
        <taxon>PACMAD clade</taxon>
        <taxon>Arundinoideae</taxon>
        <taxon>Arundineae</taxon>
        <taxon>Arundo</taxon>
    </lineage>
</organism>
<name>A0A0A8Y7Y6_ARUDO</name>
<evidence type="ECO:0000256" key="1">
    <source>
        <dbReference type="SAM" id="MobiDB-lite"/>
    </source>
</evidence>
<sequence length="60" mass="6274">MSAALISRLCFISSTEQSSKERTAGARAGWGRAGHEAGRGVTAGGRGGRCDVAELRRAWP</sequence>
<proteinExistence type="predicted"/>
<reference evidence="2" key="1">
    <citation type="submission" date="2014-09" db="EMBL/GenBank/DDBJ databases">
        <authorList>
            <person name="Magalhaes I.L.F."/>
            <person name="Oliveira U."/>
            <person name="Santos F.R."/>
            <person name="Vidigal T.H.D.A."/>
            <person name="Brescovit A.D."/>
            <person name="Santos A.J."/>
        </authorList>
    </citation>
    <scope>NUCLEOTIDE SEQUENCE</scope>
    <source>
        <tissue evidence="2">Shoot tissue taken approximately 20 cm above the soil surface</tissue>
    </source>
</reference>
<accession>A0A0A8Y7Y6</accession>
<protein>
    <submittedName>
        <fullName evidence="2">Uncharacterized protein</fullName>
    </submittedName>
</protein>
<dbReference type="EMBL" id="GBRH01275624">
    <property type="protein sequence ID" value="JAD22271.1"/>
    <property type="molecule type" value="Transcribed_RNA"/>
</dbReference>